<evidence type="ECO:0000313" key="2">
    <source>
        <dbReference type="EMBL" id="MBX69606.1"/>
    </source>
</evidence>
<dbReference type="EMBL" id="GGEC01089122">
    <property type="protein sequence ID" value="MBX69606.1"/>
    <property type="molecule type" value="Transcribed_RNA"/>
</dbReference>
<protein>
    <submittedName>
        <fullName evidence="2">Uncharacterized protein</fullName>
    </submittedName>
</protein>
<feature type="region of interest" description="Disordered" evidence="1">
    <location>
        <begin position="1"/>
        <end position="51"/>
    </location>
</feature>
<name>A0A2P2QRE8_RHIMU</name>
<organism evidence="2">
    <name type="scientific">Rhizophora mucronata</name>
    <name type="common">Asiatic mangrove</name>
    <dbReference type="NCBI Taxonomy" id="61149"/>
    <lineage>
        <taxon>Eukaryota</taxon>
        <taxon>Viridiplantae</taxon>
        <taxon>Streptophyta</taxon>
        <taxon>Embryophyta</taxon>
        <taxon>Tracheophyta</taxon>
        <taxon>Spermatophyta</taxon>
        <taxon>Magnoliopsida</taxon>
        <taxon>eudicotyledons</taxon>
        <taxon>Gunneridae</taxon>
        <taxon>Pentapetalae</taxon>
        <taxon>rosids</taxon>
        <taxon>fabids</taxon>
        <taxon>Malpighiales</taxon>
        <taxon>Rhizophoraceae</taxon>
        <taxon>Rhizophora</taxon>
    </lineage>
</organism>
<reference evidence="2" key="1">
    <citation type="submission" date="2018-02" db="EMBL/GenBank/DDBJ databases">
        <title>Rhizophora mucronata_Transcriptome.</title>
        <authorList>
            <person name="Meera S.P."/>
            <person name="Sreeshan A."/>
            <person name="Augustine A."/>
        </authorList>
    </citation>
    <scope>NUCLEOTIDE SEQUENCE</scope>
    <source>
        <tissue evidence="2">Leaf</tissue>
    </source>
</reference>
<proteinExistence type="predicted"/>
<sequence length="51" mass="5788">MQVVESSHAVRKSEHSPLMLSQRLVHSGLEHNLSNDCHPQNDPQKLEETTI</sequence>
<evidence type="ECO:0000256" key="1">
    <source>
        <dbReference type="SAM" id="MobiDB-lite"/>
    </source>
</evidence>
<feature type="compositionally biased region" description="Polar residues" evidence="1">
    <location>
        <begin position="32"/>
        <end position="43"/>
    </location>
</feature>
<accession>A0A2P2QRE8</accession>
<dbReference type="AlphaFoldDB" id="A0A2P2QRE8"/>